<feature type="region of interest" description="Disordered" evidence="1">
    <location>
        <begin position="93"/>
        <end position="117"/>
    </location>
</feature>
<dbReference type="EMBL" id="ATLV01014578">
    <property type="status" value="NOT_ANNOTATED_CDS"/>
    <property type="molecule type" value="Genomic_DNA"/>
</dbReference>
<dbReference type="VEuPathDB" id="VectorBase:ASIC006756"/>
<evidence type="ECO:0000313" key="4">
    <source>
        <dbReference type="Proteomes" id="UP000030765"/>
    </source>
</evidence>
<reference evidence="3" key="2">
    <citation type="submission" date="2020-05" db="UniProtKB">
        <authorList>
            <consortium name="EnsemblMetazoa"/>
        </authorList>
    </citation>
    <scope>IDENTIFICATION</scope>
</reference>
<protein>
    <submittedName>
        <fullName evidence="2 3">Conserved repeat protein</fullName>
    </submittedName>
</protein>
<sequence>MFGVPGQGREGTIETTTGEGKAIKATATIVSPRDDHESIVNNYISRRPRQRSSSLAVSQRPAFRLQQATAKWAAPCADHGLATVFPTAAESRGNGETKMINAARSQKTEAREVGWGH</sequence>
<evidence type="ECO:0000313" key="2">
    <source>
        <dbReference type="EMBL" id="KFB39044.1"/>
    </source>
</evidence>
<evidence type="ECO:0000256" key="1">
    <source>
        <dbReference type="SAM" id="MobiDB-lite"/>
    </source>
</evidence>
<evidence type="ECO:0000313" key="3">
    <source>
        <dbReference type="EnsemblMetazoa" id="ASIC006756-PA"/>
    </source>
</evidence>
<dbReference type="EMBL" id="KE524975">
    <property type="protein sequence ID" value="KFB39044.1"/>
    <property type="molecule type" value="Genomic_DNA"/>
</dbReference>
<proteinExistence type="predicted"/>
<name>A0A084VM50_ANOSI</name>
<dbReference type="EnsemblMetazoa" id="ASIC006756-RA">
    <property type="protein sequence ID" value="ASIC006756-PA"/>
    <property type="gene ID" value="ASIC006756"/>
</dbReference>
<dbReference type="AlphaFoldDB" id="A0A084VM50"/>
<reference evidence="2 4" key="1">
    <citation type="journal article" date="2014" name="BMC Genomics">
        <title>Genome sequence of Anopheles sinensis provides insight into genetics basis of mosquito competence for malaria parasites.</title>
        <authorList>
            <person name="Zhou D."/>
            <person name="Zhang D."/>
            <person name="Ding G."/>
            <person name="Shi L."/>
            <person name="Hou Q."/>
            <person name="Ye Y."/>
            <person name="Xu Y."/>
            <person name="Zhou H."/>
            <person name="Xiong C."/>
            <person name="Li S."/>
            <person name="Yu J."/>
            <person name="Hong S."/>
            <person name="Yu X."/>
            <person name="Zou P."/>
            <person name="Chen C."/>
            <person name="Chang X."/>
            <person name="Wang W."/>
            <person name="Lv Y."/>
            <person name="Sun Y."/>
            <person name="Ma L."/>
            <person name="Shen B."/>
            <person name="Zhu C."/>
        </authorList>
    </citation>
    <scope>NUCLEOTIDE SEQUENCE [LARGE SCALE GENOMIC DNA]</scope>
</reference>
<keyword evidence="4" id="KW-1185">Reference proteome</keyword>
<feature type="compositionally biased region" description="Basic and acidic residues" evidence="1">
    <location>
        <begin position="106"/>
        <end position="117"/>
    </location>
</feature>
<accession>A0A084VM50</accession>
<dbReference type="Proteomes" id="UP000030765">
    <property type="component" value="Unassembled WGS sequence"/>
</dbReference>
<gene>
    <name evidence="2" type="ORF">ZHAS_00006756</name>
</gene>
<organism evidence="2">
    <name type="scientific">Anopheles sinensis</name>
    <name type="common">Mosquito</name>
    <dbReference type="NCBI Taxonomy" id="74873"/>
    <lineage>
        <taxon>Eukaryota</taxon>
        <taxon>Metazoa</taxon>
        <taxon>Ecdysozoa</taxon>
        <taxon>Arthropoda</taxon>
        <taxon>Hexapoda</taxon>
        <taxon>Insecta</taxon>
        <taxon>Pterygota</taxon>
        <taxon>Neoptera</taxon>
        <taxon>Endopterygota</taxon>
        <taxon>Diptera</taxon>
        <taxon>Nematocera</taxon>
        <taxon>Culicoidea</taxon>
        <taxon>Culicidae</taxon>
        <taxon>Anophelinae</taxon>
        <taxon>Anopheles</taxon>
    </lineage>
</organism>